<feature type="compositionally biased region" description="Basic and acidic residues" evidence="1">
    <location>
        <begin position="285"/>
        <end position="299"/>
    </location>
</feature>
<dbReference type="Proteomes" id="UP000027730">
    <property type="component" value="Unassembled WGS sequence"/>
</dbReference>
<protein>
    <submittedName>
        <fullName evidence="2">Uncharacterized protein</fullName>
    </submittedName>
</protein>
<feature type="compositionally biased region" description="Basic residues" evidence="1">
    <location>
        <begin position="270"/>
        <end position="280"/>
    </location>
</feature>
<feature type="region of interest" description="Disordered" evidence="1">
    <location>
        <begin position="353"/>
        <end position="382"/>
    </location>
</feature>
<dbReference type="OrthoDB" id="3869844at2759"/>
<evidence type="ECO:0000313" key="2">
    <source>
        <dbReference type="EMBL" id="KEQ69730.1"/>
    </source>
</evidence>
<accession>A0A074W9G4</accession>
<dbReference type="GeneID" id="25414146"/>
<gene>
    <name evidence="2" type="ORF">M436DRAFT_66990</name>
</gene>
<organism evidence="2 3">
    <name type="scientific">Aureobasidium namibiae CBS 147.97</name>
    <dbReference type="NCBI Taxonomy" id="1043004"/>
    <lineage>
        <taxon>Eukaryota</taxon>
        <taxon>Fungi</taxon>
        <taxon>Dikarya</taxon>
        <taxon>Ascomycota</taxon>
        <taxon>Pezizomycotina</taxon>
        <taxon>Dothideomycetes</taxon>
        <taxon>Dothideomycetidae</taxon>
        <taxon>Dothideales</taxon>
        <taxon>Saccotheciaceae</taxon>
        <taxon>Aureobasidium</taxon>
    </lineage>
</organism>
<keyword evidence="3" id="KW-1185">Reference proteome</keyword>
<dbReference type="HOGENOM" id="CLU_792221_0_0_1"/>
<dbReference type="EMBL" id="KL584720">
    <property type="protein sequence ID" value="KEQ69730.1"/>
    <property type="molecule type" value="Genomic_DNA"/>
</dbReference>
<name>A0A074W9G4_9PEZI</name>
<evidence type="ECO:0000256" key="1">
    <source>
        <dbReference type="SAM" id="MobiDB-lite"/>
    </source>
</evidence>
<evidence type="ECO:0000313" key="3">
    <source>
        <dbReference type="Proteomes" id="UP000027730"/>
    </source>
</evidence>
<dbReference type="AlphaFoldDB" id="A0A074W9G4"/>
<reference evidence="2 3" key="1">
    <citation type="journal article" date="2014" name="BMC Genomics">
        <title>Genome sequencing of four Aureobasidium pullulans varieties: biotechnological potential, stress tolerance, and description of new species.</title>
        <authorList>
            <person name="Gostin Ar C."/>
            <person name="Ohm R.A."/>
            <person name="Kogej T."/>
            <person name="Sonjak S."/>
            <person name="Turk M."/>
            <person name="Zajc J."/>
            <person name="Zalar P."/>
            <person name="Grube M."/>
            <person name="Sun H."/>
            <person name="Han J."/>
            <person name="Sharma A."/>
            <person name="Chiniquy J."/>
            <person name="Ngan C.Y."/>
            <person name="Lipzen A."/>
            <person name="Barry K."/>
            <person name="Grigoriev I.V."/>
            <person name="Gunde-Cimerman N."/>
        </authorList>
    </citation>
    <scope>NUCLEOTIDE SEQUENCE [LARGE SCALE GENOMIC DNA]</scope>
    <source>
        <strain evidence="2 3">CBS 147.97</strain>
    </source>
</reference>
<proteinExistence type="predicted"/>
<dbReference type="RefSeq" id="XP_013423944.1">
    <property type="nucleotide sequence ID" value="XM_013568490.1"/>
</dbReference>
<feature type="region of interest" description="Disordered" evidence="1">
    <location>
        <begin position="262"/>
        <end position="299"/>
    </location>
</feature>
<feature type="region of interest" description="Disordered" evidence="1">
    <location>
        <begin position="1"/>
        <end position="32"/>
    </location>
</feature>
<sequence length="415" mass="48338">MARQNNPVNYHVPSARRGLLPRQDHQSKRNKSGAHFQVLLKTPLSTALVEFITVTAREWESCNTIHVPNYPNHQILGRIRNLDVELFGPFPTLEEELLSLDYTVRPFDRSKCMSIYADTELRDRTLLQKLQDQLYEALRDDGWDIAYGLVTETQADWVLVTKLDRVSSCWLHRMVKHETKENILTRDRIKERYNPENPCPPVLTAVGAEYNTIGYILDNDIFITAAEKNVKRFYMPHAPWVIYKLLDKTIATEYSRHLLEVKQEKQQQHKREKRRNKKMLLQKGKGTEQERQGALEASGKDFRVGGKTYRKHDIDEMIDVAAGTAEEDAEMKMQKLGITEVEQKTMRIAETGTDKRVGEREVEQKKDTQRKEEARKKEEVVKKEVWDTPWKKNSGVDEIRKPSWFFSGEDALKNG</sequence>